<reference evidence="2" key="1">
    <citation type="submission" date="2016-11" db="UniProtKB">
        <authorList>
            <consortium name="WormBaseParasite"/>
        </authorList>
    </citation>
    <scope>IDENTIFICATION</scope>
</reference>
<protein>
    <submittedName>
        <fullName evidence="2">CUB domain-containing protein</fullName>
    </submittedName>
</protein>
<evidence type="ECO:0000313" key="2">
    <source>
        <dbReference type="WBParaSite" id="maker-unitig_19045-snap-gene-0.1-mRNA-1"/>
    </source>
</evidence>
<dbReference type="WBParaSite" id="maker-unitig_19045-snap-gene-0.1-mRNA-1">
    <property type="protein sequence ID" value="maker-unitig_19045-snap-gene-0.1-mRNA-1"/>
    <property type="gene ID" value="maker-unitig_19045-snap-gene-0.1"/>
</dbReference>
<accession>A0A1I8F3L3</accession>
<organism evidence="1 2">
    <name type="scientific">Macrostomum lignano</name>
    <dbReference type="NCBI Taxonomy" id="282301"/>
    <lineage>
        <taxon>Eukaryota</taxon>
        <taxon>Metazoa</taxon>
        <taxon>Spiralia</taxon>
        <taxon>Lophotrochozoa</taxon>
        <taxon>Platyhelminthes</taxon>
        <taxon>Rhabditophora</taxon>
        <taxon>Macrostomorpha</taxon>
        <taxon>Macrostomida</taxon>
        <taxon>Macrostomidae</taxon>
        <taxon>Macrostomum</taxon>
    </lineage>
</organism>
<name>A0A1I8F3L3_9PLAT</name>
<evidence type="ECO:0000313" key="1">
    <source>
        <dbReference type="Proteomes" id="UP000095280"/>
    </source>
</evidence>
<proteinExistence type="predicted"/>
<dbReference type="Proteomes" id="UP000095280">
    <property type="component" value="Unplaced"/>
</dbReference>
<dbReference type="AlphaFoldDB" id="A0A1I8F3L3"/>
<sequence>AEPDDQSAAKQGLIRHHNANECLVDFLRITDGGCSGDGSANTVGLLSYDGGSADMRYSVPLIAYSGCMTLDFLASPRINKNGFKVELVVEHCPASCMSRGTCNSGVCQCSPGKIELFVFCQSRGEILRLNTS</sequence>
<keyword evidence="1" id="KW-1185">Reference proteome</keyword>